<dbReference type="EMBL" id="LZRT01000056">
    <property type="protein sequence ID" value="OUM88775.1"/>
    <property type="molecule type" value="Genomic_DNA"/>
</dbReference>
<evidence type="ECO:0000256" key="1">
    <source>
        <dbReference type="ARBA" id="ARBA00004365"/>
    </source>
</evidence>
<feature type="domain" description="Flagellin C-terminal" evidence="5">
    <location>
        <begin position="213"/>
        <end position="295"/>
    </location>
</feature>
<evidence type="ECO:0000256" key="2">
    <source>
        <dbReference type="ARBA" id="ARBA00005709"/>
    </source>
</evidence>
<comment type="subcellular location">
    <subcellularLocation>
        <location evidence="1">Bacterial flagellum</location>
    </subcellularLocation>
</comment>
<dbReference type="Proteomes" id="UP000196475">
    <property type="component" value="Unassembled WGS sequence"/>
</dbReference>
<feature type="domain" description="Flagellin N-terminal" evidence="4">
    <location>
        <begin position="6"/>
        <end position="140"/>
    </location>
</feature>
<dbReference type="NCBIfam" id="TIGR02550">
    <property type="entry name" value="flagell_flgL"/>
    <property type="match status" value="1"/>
</dbReference>
<dbReference type="InterPro" id="IPR046358">
    <property type="entry name" value="Flagellin_C"/>
</dbReference>
<dbReference type="SUPFAM" id="SSF64518">
    <property type="entry name" value="Phase 1 flagellin"/>
    <property type="match status" value="1"/>
</dbReference>
<evidence type="ECO:0000313" key="6">
    <source>
        <dbReference type="EMBL" id="OUM88775.1"/>
    </source>
</evidence>
<dbReference type="GO" id="GO:0071973">
    <property type="term" value="P:bacterial-type flagellum-dependent cell motility"/>
    <property type="evidence" value="ECO:0007669"/>
    <property type="project" value="InterPro"/>
</dbReference>
<dbReference type="PANTHER" id="PTHR42792">
    <property type="entry name" value="FLAGELLIN"/>
    <property type="match status" value="1"/>
</dbReference>
<protein>
    <recommendedName>
        <fullName evidence="8">Flagellin</fullName>
    </recommendedName>
</protein>
<name>A0A1Y3PMZ6_9BACI</name>
<evidence type="ECO:0000256" key="3">
    <source>
        <dbReference type="ARBA" id="ARBA00023143"/>
    </source>
</evidence>
<dbReference type="Gene3D" id="1.20.1330.10">
    <property type="entry name" value="f41 fragment of flagellin, N-terminal domain"/>
    <property type="match status" value="1"/>
</dbReference>
<evidence type="ECO:0000259" key="5">
    <source>
        <dbReference type="Pfam" id="PF00700"/>
    </source>
</evidence>
<proteinExistence type="inferred from homology"/>
<sequence length="296" mass="33335">MRVTQSMLNAQLLRDINNNLQRMAKNQERLASQSMVNRPSDDPVASTLILRYREELAANFQYQRNVDDAMSWLEQYDSALKEVNDILQAAREEAIRAANGTNPDTSLEAIAQKIEQLYNQLIAVGNTQFKGKYIFNGKETGKQPYTPGNPGDHKADNNSPIEFEVMPGVKIQVNSLGELVFGKDTDVDNAFNVLKELQDVLTGGPGDIQTIIGKLDTRIDKVLNQWTDVGARMNRLELIKSRLQDEDYNLQKLLSKAQDTDVAKIYMLLKTDENVYQASLSVGARIIRPSLVDFLR</sequence>
<dbReference type="GO" id="GO:0009424">
    <property type="term" value="C:bacterial-type flagellum hook"/>
    <property type="evidence" value="ECO:0007669"/>
    <property type="project" value="InterPro"/>
</dbReference>
<evidence type="ECO:0000259" key="4">
    <source>
        <dbReference type="Pfam" id="PF00669"/>
    </source>
</evidence>
<accession>A0A1Y3PMZ6</accession>
<dbReference type="AlphaFoldDB" id="A0A1Y3PMZ6"/>
<dbReference type="PANTHER" id="PTHR42792:SF1">
    <property type="entry name" value="FLAGELLAR HOOK-ASSOCIATED PROTEIN 3"/>
    <property type="match status" value="1"/>
</dbReference>
<evidence type="ECO:0000313" key="7">
    <source>
        <dbReference type="Proteomes" id="UP000196475"/>
    </source>
</evidence>
<evidence type="ECO:0008006" key="8">
    <source>
        <dbReference type="Google" id="ProtNLM"/>
    </source>
</evidence>
<comment type="similarity">
    <text evidence="2">Belongs to the bacterial flagellin family.</text>
</comment>
<gene>
    <name evidence="6" type="ORF">BAA01_14170</name>
</gene>
<reference evidence="7" key="1">
    <citation type="submission" date="2016-06" db="EMBL/GenBank/DDBJ databases">
        <authorList>
            <person name="Nascimento L."/>
            <person name="Pereira R.V."/>
            <person name="Martins L.F."/>
            <person name="Quaggio R.B."/>
            <person name="Silva A.M."/>
            <person name="Setubal J.C."/>
        </authorList>
    </citation>
    <scope>NUCLEOTIDE SEQUENCE [LARGE SCALE GENOMIC DNA]</scope>
</reference>
<dbReference type="GO" id="GO:0005198">
    <property type="term" value="F:structural molecule activity"/>
    <property type="evidence" value="ECO:0007669"/>
    <property type="project" value="InterPro"/>
</dbReference>
<organism evidence="6 7">
    <name type="scientific">Bacillus thermozeamaize</name>
    <dbReference type="NCBI Taxonomy" id="230954"/>
    <lineage>
        <taxon>Bacteria</taxon>
        <taxon>Bacillati</taxon>
        <taxon>Bacillota</taxon>
        <taxon>Bacilli</taxon>
        <taxon>Bacillales</taxon>
        <taxon>Bacillaceae</taxon>
        <taxon>Bacillus</taxon>
    </lineage>
</organism>
<comment type="caution">
    <text evidence="6">The sequence shown here is derived from an EMBL/GenBank/DDBJ whole genome shotgun (WGS) entry which is preliminary data.</text>
</comment>
<dbReference type="Pfam" id="PF00669">
    <property type="entry name" value="Flagellin_N"/>
    <property type="match status" value="1"/>
</dbReference>
<dbReference type="InterPro" id="IPR001492">
    <property type="entry name" value="Flagellin"/>
</dbReference>
<dbReference type="InterPro" id="IPR013384">
    <property type="entry name" value="Flagell_FlgL"/>
</dbReference>
<keyword evidence="3" id="KW-0975">Bacterial flagellum</keyword>
<dbReference type="InterPro" id="IPR001029">
    <property type="entry name" value="Flagellin_N"/>
</dbReference>
<dbReference type="Pfam" id="PF00700">
    <property type="entry name" value="Flagellin_C"/>
    <property type="match status" value="1"/>
</dbReference>